<organism evidence="2 3">
    <name type="scientific">Anaeroglobus geminatus F0357</name>
    <dbReference type="NCBI Taxonomy" id="861450"/>
    <lineage>
        <taxon>Bacteria</taxon>
        <taxon>Bacillati</taxon>
        <taxon>Bacillota</taxon>
        <taxon>Negativicutes</taxon>
        <taxon>Veillonellales</taxon>
        <taxon>Veillonellaceae</taxon>
        <taxon>Anaeroglobus</taxon>
    </lineage>
</organism>
<keyword evidence="2" id="KW-0489">Methyltransferase</keyword>
<proteinExistence type="predicted"/>
<keyword evidence="3" id="KW-1185">Reference proteome</keyword>
<name>G9YG18_9FIRM</name>
<dbReference type="AlphaFoldDB" id="G9YG18"/>
<comment type="caution">
    <text evidence="2">The sequence shown here is derived from an EMBL/GenBank/DDBJ whole genome shotgun (WGS) entry which is preliminary data.</text>
</comment>
<accession>G9YG18</accession>
<dbReference type="SUPFAM" id="SSF51726">
    <property type="entry name" value="UROD/MetE-like"/>
    <property type="match status" value="1"/>
</dbReference>
<gene>
    <name evidence="2" type="ORF">HMPREF0080_00582</name>
</gene>
<dbReference type="InterPro" id="IPR000257">
    <property type="entry name" value="Uroporphyrinogen_deCOase"/>
</dbReference>
<dbReference type="GO" id="GO:0008168">
    <property type="term" value="F:methyltransferase activity"/>
    <property type="evidence" value="ECO:0007669"/>
    <property type="project" value="UniProtKB-KW"/>
</dbReference>
<dbReference type="GO" id="GO:0004853">
    <property type="term" value="F:uroporphyrinogen decarboxylase activity"/>
    <property type="evidence" value="ECO:0007669"/>
    <property type="project" value="InterPro"/>
</dbReference>
<feature type="domain" description="Uroporphyrinogen decarboxylase (URO-D)" evidence="1">
    <location>
        <begin position="27"/>
        <end position="359"/>
    </location>
</feature>
<dbReference type="Gene3D" id="3.20.20.210">
    <property type="match status" value="1"/>
</dbReference>
<dbReference type="CDD" id="cd03465">
    <property type="entry name" value="URO-D_like"/>
    <property type="match status" value="1"/>
</dbReference>
<dbReference type="InterPro" id="IPR052024">
    <property type="entry name" value="Methanogen_methyltrans"/>
</dbReference>
<dbReference type="GO" id="GO:0006779">
    <property type="term" value="P:porphyrin-containing compound biosynthetic process"/>
    <property type="evidence" value="ECO:0007669"/>
    <property type="project" value="InterPro"/>
</dbReference>
<dbReference type="STRING" id="861450.HMPREF0080_00582"/>
<dbReference type="Pfam" id="PF01208">
    <property type="entry name" value="URO-D"/>
    <property type="match status" value="1"/>
</dbReference>
<dbReference type="GO" id="GO:0032259">
    <property type="term" value="P:methylation"/>
    <property type="evidence" value="ECO:0007669"/>
    <property type="project" value="UniProtKB-KW"/>
</dbReference>
<dbReference type="PANTHER" id="PTHR47099">
    <property type="entry name" value="METHYLCOBAMIDE:COM METHYLTRANSFERASE MTBA"/>
    <property type="match status" value="1"/>
</dbReference>
<dbReference type="InterPro" id="IPR038071">
    <property type="entry name" value="UROD/MetE-like_sf"/>
</dbReference>
<dbReference type="HOGENOM" id="CLU_040933_2_0_9"/>
<dbReference type="EMBL" id="AGCJ01000018">
    <property type="protein sequence ID" value="EHM42448.1"/>
    <property type="molecule type" value="Genomic_DNA"/>
</dbReference>
<protein>
    <submittedName>
        <fullName evidence="2">Methyltransferase, MtaA/CmuA family</fullName>
    </submittedName>
</protein>
<evidence type="ECO:0000313" key="2">
    <source>
        <dbReference type="EMBL" id="EHM42448.1"/>
    </source>
</evidence>
<dbReference type="eggNOG" id="COG0407">
    <property type="taxonomic scope" value="Bacteria"/>
</dbReference>
<reference evidence="2 3" key="1">
    <citation type="submission" date="2011-08" db="EMBL/GenBank/DDBJ databases">
        <authorList>
            <person name="Weinstock G."/>
            <person name="Sodergren E."/>
            <person name="Clifton S."/>
            <person name="Fulton L."/>
            <person name="Fulton B."/>
            <person name="Courtney L."/>
            <person name="Fronick C."/>
            <person name="Harrison M."/>
            <person name="Strong C."/>
            <person name="Farmer C."/>
            <person name="Delahaunty K."/>
            <person name="Markovic C."/>
            <person name="Hall O."/>
            <person name="Minx P."/>
            <person name="Tomlinson C."/>
            <person name="Mitreva M."/>
            <person name="Hou S."/>
            <person name="Chen J."/>
            <person name="Wollam A."/>
            <person name="Pepin K.H."/>
            <person name="Johnson M."/>
            <person name="Bhonagiri V."/>
            <person name="Zhang X."/>
            <person name="Suruliraj S."/>
            <person name="Warren W."/>
            <person name="Chinwalla A."/>
            <person name="Mardis E.R."/>
            <person name="Wilson R.K."/>
        </authorList>
    </citation>
    <scope>NUCLEOTIDE SEQUENCE [LARGE SCALE GENOMIC DNA]</scope>
    <source>
        <strain evidence="2 3">F0357</strain>
    </source>
</reference>
<dbReference type="PANTHER" id="PTHR47099:SF1">
    <property type="entry name" value="METHYLCOBAMIDE:COM METHYLTRANSFERASE MTBA"/>
    <property type="match status" value="1"/>
</dbReference>
<evidence type="ECO:0000313" key="3">
    <source>
        <dbReference type="Proteomes" id="UP000005481"/>
    </source>
</evidence>
<evidence type="ECO:0000259" key="1">
    <source>
        <dbReference type="Pfam" id="PF01208"/>
    </source>
</evidence>
<sequence length="379" mass="42265">MGYARKLKAWREKGEYNMELIKTEMAPKERLTKYMDGEEVDRIPTILSSGETSPITYGIQNKDYYFDADLMVEVESHLAEDFGADNMGMGIGLRGVAEALGVPLAFPLNNVSHVDGPAIQSYDELDGRKIVDIHKDGRLPIMLEAFKRLQDKWGDTYIIDTGMGACFTLAAFLIGTEKFLKDMIKKPEETEKLLQYANDNIYACCEQLYKETGIKSSLAEPIIARNLLAPRLFKKYAVPYMGQLIQRLTDLYGEAPGLHVCGSTHDRWEDFVNWGISSFSVDNCENMEDLKNLYGDKVAVVGNIDPVDLLRNGTPEDMKNEVIRCLREAGDTPKGFILTPGCTTPIGTPKENVVAIMNNATIYGKGAKMGRMPKGMELA</sequence>
<dbReference type="Proteomes" id="UP000005481">
    <property type="component" value="Unassembled WGS sequence"/>
</dbReference>
<keyword evidence="2" id="KW-0808">Transferase</keyword>